<sequence length="217" mass="24303">MKIVYGIAGASAAVGGLYAGGVLESGQVYPKPFDQAYAELSSMPIPEMARQGAGSSDIVIRRYADSIEWHFRQKDEDLYVFTASLSREDDQHTRVKVDFDVGDALDPQSKKLLGSDYIRSIAGLALNEQLSSELEDRSFDQRRFATQLAVRAKTHPRELEAFGDGIRQMMLDNAEIIRANSEGLRDDYRLPPHIEQQFETRKSMDAATRPMTTLPRS</sequence>
<protein>
    <submittedName>
        <fullName evidence="1">Uncharacterized protein</fullName>
    </submittedName>
</protein>
<reference evidence="1 2" key="1">
    <citation type="submission" date="2020-08" db="EMBL/GenBank/DDBJ databases">
        <title>Genome sequence of Sphingomonas rhizophila KACC 19189T.</title>
        <authorList>
            <person name="Hyun D.-W."/>
            <person name="Bae J.-W."/>
        </authorList>
    </citation>
    <scope>NUCLEOTIDE SEQUENCE [LARGE SCALE GENOMIC DNA]</scope>
    <source>
        <strain evidence="1 2">KACC 19189</strain>
    </source>
</reference>
<dbReference type="AlphaFoldDB" id="A0A7G9SA82"/>
<accession>A0A7G9SA82</accession>
<dbReference type="RefSeq" id="WP_187541756.1">
    <property type="nucleotide sequence ID" value="NZ_CP060717.1"/>
</dbReference>
<dbReference type="EMBL" id="CP060717">
    <property type="protein sequence ID" value="QNN64757.1"/>
    <property type="molecule type" value="Genomic_DNA"/>
</dbReference>
<gene>
    <name evidence="1" type="ORF">H9L12_10920</name>
</gene>
<dbReference type="KEGG" id="srhi:H9L12_10920"/>
<dbReference type="Proteomes" id="UP000515955">
    <property type="component" value="Chromosome"/>
</dbReference>
<evidence type="ECO:0000313" key="1">
    <source>
        <dbReference type="EMBL" id="QNN64757.1"/>
    </source>
</evidence>
<evidence type="ECO:0000313" key="2">
    <source>
        <dbReference type="Proteomes" id="UP000515955"/>
    </source>
</evidence>
<name>A0A7G9SA82_9SPHN</name>
<keyword evidence="2" id="KW-1185">Reference proteome</keyword>
<organism evidence="1 2">
    <name type="scientific">Sphingomonas rhizophila</name>
    <dbReference type="NCBI Taxonomy" id="2071607"/>
    <lineage>
        <taxon>Bacteria</taxon>
        <taxon>Pseudomonadati</taxon>
        <taxon>Pseudomonadota</taxon>
        <taxon>Alphaproteobacteria</taxon>
        <taxon>Sphingomonadales</taxon>
        <taxon>Sphingomonadaceae</taxon>
        <taxon>Sphingomonas</taxon>
    </lineage>
</organism>
<proteinExistence type="predicted"/>